<keyword evidence="1" id="KW-0472">Membrane</keyword>
<feature type="transmembrane region" description="Helical" evidence="1">
    <location>
        <begin position="81"/>
        <end position="101"/>
    </location>
</feature>
<dbReference type="Proteomes" id="UP000572635">
    <property type="component" value="Unassembled WGS sequence"/>
</dbReference>
<dbReference type="RefSeq" id="WP_184390350.1">
    <property type="nucleotide sequence ID" value="NZ_JACHDB010000001.1"/>
</dbReference>
<dbReference type="Pfam" id="PF19803">
    <property type="entry name" value="DUF6286"/>
    <property type="match status" value="1"/>
</dbReference>
<dbReference type="InterPro" id="IPR046253">
    <property type="entry name" value="DUF6286"/>
</dbReference>
<evidence type="ECO:0000259" key="2">
    <source>
        <dbReference type="Pfam" id="PF19803"/>
    </source>
</evidence>
<keyword evidence="4" id="KW-1185">Reference proteome</keyword>
<comment type="caution">
    <text evidence="3">The sequence shown here is derived from an EMBL/GenBank/DDBJ whole genome shotgun (WGS) entry which is preliminary data.</text>
</comment>
<protein>
    <recommendedName>
        <fullName evidence="2">DUF6286 domain-containing protein</fullName>
    </recommendedName>
</protein>
<name>A0A7W8QJ29_9ACTN</name>
<accession>A0A7W8QJ29</accession>
<proteinExistence type="predicted"/>
<feature type="domain" description="DUF6286" evidence="2">
    <location>
        <begin position="90"/>
        <end position="194"/>
    </location>
</feature>
<gene>
    <name evidence="3" type="ORF">HDA36_001248</name>
</gene>
<dbReference type="EMBL" id="JACHDB010000001">
    <property type="protein sequence ID" value="MBB5431164.1"/>
    <property type="molecule type" value="Genomic_DNA"/>
</dbReference>
<dbReference type="AlphaFoldDB" id="A0A7W8QJ29"/>
<keyword evidence="1" id="KW-0812">Transmembrane</keyword>
<sequence length="198" mass="20930">MTAVPEDTAPARAEGRARRAAARAFRPRRALPALLAGAAVLAASGAVAADLVSALLGSPLHLLPRGVLPAAAGARWGDLPVRAACAGAVLLGLVLLGAAVLPGRGRWLALRTGDPDLAMGVSRGGARHLLAAEASRVDGVRRARVALRGRRVRVRARVRRYRGREAADEVRAAVQRRLDGLDPLRAMRVRARVRRDRT</sequence>
<organism evidence="3 4">
    <name type="scientific">Nocardiopsis composta</name>
    <dbReference type="NCBI Taxonomy" id="157465"/>
    <lineage>
        <taxon>Bacteria</taxon>
        <taxon>Bacillati</taxon>
        <taxon>Actinomycetota</taxon>
        <taxon>Actinomycetes</taxon>
        <taxon>Streptosporangiales</taxon>
        <taxon>Nocardiopsidaceae</taxon>
        <taxon>Nocardiopsis</taxon>
    </lineage>
</organism>
<reference evidence="3 4" key="1">
    <citation type="submission" date="2020-08" db="EMBL/GenBank/DDBJ databases">
        <title>Sequencing the genomes of 1000 actinobacteria strains.</title>
        <authorList>
            <person name="Klenk H.-P."/>
        </authorList>
    </citation>
    <scope>NUCLEOTIDE SEQUENCE [LARGE SCALE GENOMIC DNA]</scope>
    <source>
        <strain evidence="3 4">DSM 44551</strain>
    </source>
</reference>
<evidence type="ECO:0000256" key="1">
    <source>
        <dbReference type="SAM" id="Phobius"/>
    </source>
</evidence>
<evidence type="ECO:0000313" key="4">
    <source>
        <dbReference type="Proteomes" id="UP000572635"/>
    </source>
</evidence>
<evidence type="ECO:0000313" key="3">
    <source>
        <dbReference type="EMBL" id="MBB5431164.1"/>
    </source>
</evidence>
<keyword evidence="1" id="KW-1133">Transmembrane helix</keyword>